<dbReference type="InterPro" id="IPR050281">
    <property type="entry name" value="Flavin_monoamine_oxidase"/>
</dbReference>
<comment type="cofactor">
    <cofactor evidence="1">
        <name>FAD</name>
        <dbReference type="ChEBI" id="CHEBI:57692"/>
    </cofactor>
</comment>
<gene>
    <name evidence="6" type="primary">LOC116938876</name>
</gene>
<dbReference type="KEGG" id="pmrn:116938876"/>
<dbReference type="AlphaFoldDB" id="A0AAJ7WM40"/>
<keyword evidence="2" id="KW-0285">Flavoprotein</keyword>
<dbReference type="GO" id="GO:0046592">
    <property type="term" value="F:polyamine oxidase activity"/>
    <property type="evidence" value="ECO:0007669"/>
    <property type="project" value="TreeGrafter"/>
</dbReference>
<accession>A0AAJ7WM40</accession>
<dbReference type="Pfam" id="PF01593">
    <property type="entry name" value="Amino_oxidase"/>
    <property type="match status" value="1"/>
</dbReference>
<dbReference type="InterPro" id="IPR036188">
    <property type="entry name" value="FAD/NAD-bd_sf"/>
</dbReference>
<name>A0AAJ7WM40_PETMA</name>
<dbReference type="PANTHER" id="PTHR10742:SF377">
    <property type="entry name" value="SPERMINE OXIDASE-LIKE"/>
    <property type="match status" value="1"/>
</dbReference>
<evidence type="ECO:0000313" key="6">
    <source>
        <dbReference type="RefSeq" id="XP_032802507.1"/>
    </source>
</evidence>
<reference evidence="6" key="1">
    <citation type="submission" date="2025-08" db="UniProtKB">
        <authorList>
            <consortium name="RefSeq"/>
        </authorList>
    </citation>
    <scope>IDENTIFICATION</scope>
    <source>
        <tissue evidence="6">Sperm</tissue>
    </source>
</reference>
<protein>
    <submittedName>
        <fullName evidence="6">Peroxisomal N(1)-acetyl-spermine/spermidine oxidase-like</fullName>
    </submittedName>
</protein>
<dbReference type="Proteomes" id="UP001318040">
    <property type="component" value="Chromosome 4"/>
</dbReference>
<evidence type="ECO:0000259" key="4">
    <source>
        <dbReference type="Pfam" id="PF01593"/>
    </source>
</evidence>
<proteinExistence type="predicted"/>
<dbReference type="PANTHER" id="PTHR10742">
    <property type="entry name" value="FLAVIN MONOAMINE OXIDASE"/>
    <property type="match status" value="1"/>
</dbReference>
<dbReference type="SUPFAM" id="SSF51905">
    <property type="entry name" value="FAD/NAD(P)-binding domain"/>
    <property type="match status" value="1"/>
</dbReference>
<dbReference type="SUPFAM" id="SSF54373">
    <property type="entry name" value="FAD-linked reductases, C-terminal domain"/>
    <property type="match status" value="1"/>
</dbReference>
<feature type="domain" description="Amine oxidase" evidence="4">
    <location>
        <begin position="79"/>
        <end position="592"/>
    </location>
</feature>
<dbReference type="RefSeq" id="XP_032802507.1">
    <property type="nucleotide sequence ID" value="XM_032946616.1"/>
</dbReference>
<evidence type="ECO:0000256" key="1">
    <source>
        <dbReference type="ARBA" id="ARBA00001974"/>
    </source>
</evidence>
<dbReference type="Gene3D" id="3.50.50.60">
    <property type="entry name" value="FAD/NAD(P)-binding domain"/>
    <property type="match status" value="1"/>
</dbReference>
<keyword evidence="3" id="KW-0274">FAD</keyword>
<evidence type="ECO:0000256" key="3">
    <source>
        <dbReference type="ARBA" id="ARBA00022827"/>
    </source>
</evidence>
<sequence>MTYRSNGLSNKSHGCTFNTFQSIVREPWCSGASSASLTSGPPGHFTFFAFDLSDVEATGGIVRPWPRSGPRILIIGCGLAGLGAAVTLAKSGVRGSKLLVLEALDRAGGRVHTARPFRLGHAAELGAAWIHGENGNPLYRLAHMHGLLATGRASGQDGGDQQKDGDDNEEYRMCEPSCYLPDVDHFFTERGERLPSGTVSQVCKRFSEIMGDAFGETDRVYGGTGGTEARSAATGHRSVGDFLDEKFFSPSGSWDEASKGVFEWCKRIECTDEACSSMYEFNLSELGHYSGFEGRFFNSLGPRGFSAIVDTLVDRLPAGSVIFNKAVSSIHWGLRTEQTAAEGVAGAHPVRVVCEDGSEFHADHVIVTVSLGYLKANGASMFHPPLPPRKLRAIERLGFGAVSKIFLEFESPFWPDGWDSMQFVWNEGPEDRAMYDRTLEVPTGSEGGSARTAGSWKDSWYKKITGFNSVARHPNVLCGWVTGREARHMDTLESSVVGDMCVRLLRQFTRLPVSRLVQVLVTTWNKDRFFQGAYTYIPLGVNARTEQQALAEPVPGRRDPQVLFAGEATDVNFYTTTHGALLSGQREARRLLNRYTPPAAL</sequence>
<evidence type="ECO:0000313" key="5">
    <source>
        <dbReference type="Proteomes" id="UP001318040"/>
    </source>
</evidence>
<dbReference type="Gene3D" id="3.90.660.10">
    <property type="match status" value="1"/>
</dbReference>
<dbReference type="InterPro" id="IPR002937">
    <property type="entry name" value="Amino_oxidase"/>
</dbReference>
<keyword evidence="5" id="KW-1185">Reference proteome</keyword>
<evidence type="ECO:0000256" key="2">
    <source>
        <dbReference type="ARBA" id="ARBA00022630"/>
    </source>
</evidence>
<organism evidence="5 6">
    <name type="scientific">Petromyzon marinus</name>
    <name type="common">Sea lamprey</name>
    <dbReference type="NCBI Taxonomy" id="7757"/>
    <lineage>
        <taxon>Eukaryota</taxon>
        <taxon>Metazoa</taxon>
        <taxon>Chordata</taxon>
        <taxon>Craniata</taxon>
        <taxon>Vertebrata</taxon>
        <taxon>Cyclostomata</taxon>
        <taxon>Hyperoartia</taxon>
        <taxon>Petromyzontiformes</taxon>
        <taxon>Petromyzontidae</taxon>
        <taxon>Petromyzon</taxon>
    </lineage>
</organism>